<proteinExistence type="predicted"/>
<feature type="region of interest" description="Disordered" evidence="2">
    <location>
        <begin position="346"/>
        <end position="370"/>
    </location>
</feature>
<feature type="compositionally biased region" description="Low complexity" evidence="2">
    <location>
        <begin position="1019"/>
        <end position="1030"/>
    </location>
</feature>
<feature type="compositionally biased region" description="Polar residues" evidence="2">
    <location>
        <begin position="997"/>
        <end position="1006"/>
    </location>
</feature>
<feature type="compositionally biased region" description="Low complexity" evidence="2">
    <location>
        <begin position="107"/>
        <end position="121"/>
    </location>
</feature>
<keyword evidence="4" id="KW-1185">Reference proteome</keyword>
<comment type="caution">
    <text evidence="3">The sequence shown here is derived from an EMBL/GenBank/DDBJ whole genome shotgun (WGS) entry which is preliminary data.</text>
</comment>
<feature type="region of interest" description="Disordered" evidence="2">
    <location>
        <begin position="1"/>
        <end position="121"/>
    </location>
</feature>
<evidence type="ECO:0000256" key="1">
    <source>
        <dbReference type="SAM" id="Coils"/>
    </source>
</evidence>
<feature type="compositionally biased region" description="Basic and acidic residues" evidence="2">
    <location>
        <begin position="865"/>
        <end position="892"/>
    </location>
</feature>
<sequence length="1214" mass="132985">MPKTRHQIREQESRGEPATPPTSLPVPSRRPRRAAAQGPTPTPELPPAPALEPTPTSELPPAPALEPTPAPELPPAQEPTQVPKLPSADKPQRGRRRKAVPARPNVEPSAESASAPASEYTAETVTNIEKGTAVVTGSPEQDNAVNRNREDPVVSLNPPMVPSAVVVHTLNLGPPPRRLAPSTRAWRRNAFTYGGIALEEPQSTLHLLVTGANGERNISFTMPATEANALIEGLADKYKVVADAPKLTLEVGKREAPTNVVPGDARPAQRRRFDNAPSLDNALAGKVSHANWSHLQGEYYQQRQDKPGHSQHYRMVEPIYDENGMMRWPQSGEQRRFIPILGDADDSDLDTELDDASSSFKENVPATPENDRIENIEESEPSNALVNASGAGVQDPEGAIVLRESGHREENVQAAPAAQNPETPRSRWALGSIMNTAAKYIPRLGRVAEDPLPTEAAPAILHPTENPATPTRPTSPAQHMTPRTEPYHQARAPQIAPRTDPRHQTRASFVSRPDIKHKRPSWSPYEEHVPGRPRTKEDRARLNVRRRQEKAKKRLELDQIAAKSAELDAKRATVMREKKSLQEAKADFELSKEERAEKEAKIRETYEMPAVDGFKLKLRSVQKLDRERVKGPLFGPPREPYAPGDRIKEARAEAKRKRRELSPKVIPGPDGGGYGMNEKYFIVSDSDTDEAIADSPRAKKARIEEAKDTSLPIGDPHEAQPATGAYLNSDDDGPRLHGGNAFREADAIEETKARAAKAKASVPKMPPRTPDGREITNLSGHFTVPYSSESETGSDQDPVDIPTPAPKRSVKESLSEMSIFRKDREVSEREAREQARARAIEDYEDRSSSYMNLPRPGESLSDEMSTFRKDREAREAREREDRARATAEKFKDWPSGNMDSTARAESLPPIPPAPIPAHASLPQPRQWIPPPGFKTSGRDLKYLRAMEASAKAKAEQLKNEQAKVKAARAAALQHTPRRPSNLRESHLVDSSPSSPSGQSAPRTSAPSGKRVHFADDLISGPSGSTLSGTSRPAVPNPSPLISDPYQAVSQPSHAASETARAITGPVQISSAHSPTLSAPAQAYPGPTQPFAGPAQAFPGSSPSLANVNANVIVDDVPTSRYPKDEMVNVDGMWVRGELLNYALDSIRDEDVEFELDQIRKEFADFARENPSRKPVVSSRVQDFLDSDACRKAIEEDTVSIAEGIRAGMARDFPL</sequence>
<reference evidence="3" key="1">
    <citation type="submission" date="2021-03" db="EMBL/GenBank/DDBJ databases">
        <authorList>
            <person name="Tagirdzhanova G."/>
        </authorList>
    </citation>
    <scope>NUCLEOTIDE SEQUENCE</scope>
</reference>
<dbReference type="EMBL" id="CAJPDS010000063">
    <property type="protein sequence ID" value="CAF9932524.1"/>
    <property type="molecule type" value="Genomic_DNA"/>
</dbReference>
<feature type="region of interest" description="Disordered" evidence="2">
    <location>
        <begin position="949"/>
        <end position="1097"/>
    </location>
</feature>
<feature type="region of interest" description="Disordered" evidence="2">
    <location>
        <begin position="628"/>
        <end position="936"/>
    </location>
</feature>
<evidence type="ECO:0000256" key="2">
    <source>
        <dbReference type="SAM" id="MobiDB-lite"/>
    </source>
</evidence>
<dbReference type="Proteomes" id="UP000664521">
    <property type="component" value="Unassembled WGS sequence"/>
</dbReference>
<feature type="coiled-coil region" evidence="1">
    <location>
        <begin position="567"/>
        <end position="601"/>
    </location>
</feature>
<protein>
    <submittedName>
        <fullName evidence="3">Uncharacterized protein</fullName>
    </submittedName>
</protein>
<evidence type="ECO:0000313" key="3">
    <source>
        <dbReference type="EMBL" id="CAF9932524.1"/>
    </source>
</evidence>
<gene>
    <name evidence="3" type="ORF">HETSPECPRED_008389</name>
</gene>
<dbReference type="AlphaFoldDB" id="A0A8H3FXB2"/>
<feature type="compositionally biased region" description="Basic residues" evidence="2">
    <location>
        <begin position="542"/>
        <end position="553"/>
    </location>
</feature>
<feature type="region of interest" description="Disordered" evidence="2">
    <location>
        <begin position="460"/>
        <end position="553"/>
    </location>
</feature>
<dbReference type="OrthoDB" id="10646795at2759"/>
<accession>A0A8H3FXB2</accession>
<evidence type="ECO:0000313" key="4">
    <source>
        <dbReference type="Proteomes" id="UP000664521"/>
    </source>
</evidence>
<feature type="compositionally biased region" description="Basic and acidic residues" evidence="2">
    <location>
        <begin position="949"/>
        <end position="963"/>
    </location>
</feature>
<feature type="compositionally biased region" description="Polar residues" evidence="2">
    <location>
        <begin position="776"/>
        <end position="791"/>
    </location>
</feature>
<feature type="compositionally biased region" description="Acidic residues" evidence="2">
    <location>
        <begin position="346"/>
        <end position="355"/>
    </location>
</feature>
<name>A0A8H3FXB2_9LECA</name>
<feature type="compositionally biased region" description="Basic and acidic residues" evidence="2">
    <location>
        <begin position="809"/>
        <end position="847"/>
    </location>
</feature>
<keyword evidence="1" id="KW-0175">Coiled coil</keyword>
<organism evidence="3 4">
    <name type="scientific">Heterodermia speciosa</name>
    <dbReference type="NCBI Taxonomy" id="116794"/>
    <lineage>
        <taxon>Eukaryota</taxon>
        <taxon>Fungi</taxon>
        <taxon>Dikarya</taxon>
        <taxon>Ascomycota</taxon>
        <taxon>Pezizomycotina</taxon>
        <taxon>Lecanoromycetes</taxon>
        <taxon>OSLEUM clade</taxon>
        <taxon>Lecanoromycetidae</taxon>
        <taxon>Caliciales</taxon>
        <taxon>Physciaceae</taxon>
        <taxon>Heterodermia</taxon>
    </lineage>
</organism>
<feature type="compositionally biased region" description="Polar residues" evidence="2">
    <location>
        <begin position="1066"/>
        <end position="1078"/>
    </location>
</feature>
<feature type="compositionally biased region" description="Basic and acidic residues" evidence="2">
    <location>
        <begin position="525"/>
        <end position="541"/>
    </location>
</feature>
<feature type="compositionally biased region" description="Polar residues" evidence="2">
    <location>
        <begin position="466"/>
        <end position="478"/>
    </location>
</feature>
<feature type="compositionally biased region" description="Basic and acidic residues" evidence="2">
    <location>
        <begin position="743"/>
        <end position="753"/>
    </location>
</feature>
<feature type="compositionally biased region" description="Pro residues" evidence="2">
    <location>
        <begin position="40"/>
        <end position="77"/>
    </location>
</feature>